<keyword evidence="4" id="KW-0233">DNA recombination</keyword>
<dbReference type="PROSITE" id="PS50994">
    <property type="entry name" value="INTEGRASE"/>
    <property type="match status" value="1"/>
</dbReference>
<evidence type="ECO:0000259" key="5">
    <source>
        <dbReference type="PROSITE" id="PS50531"/>
    </source>
</evidence>
<evidence type="ECO:0000259" key="6">
    <source>
        <dbReference type="PROSITE" id="PS50994"/>
    </source>
</evidence>
<organism evidence="7 8">
    <name type="scientific">Radiobacillus deserti</name>
    <dbReference type="NCBI Taxonomy" id="2594883"/>
    <lineage>
        <taxon>Bacteria</taxon>
        <taxon>Bacillati</taxon>
        <taxon>Bacillota</taxon>
        <taxon>Bacilli</taxon>
        <taxon>Bacillales</taxon>
        <taxon>Bacillaceae</taxon>
        <taxon>Radiobacillus</taxon>
    </lineage>
</organism>
<evidence type="ECO:0000256" key="3">
    <source>
        <dbReference type="ARBA" id="ARBA00023125"/>
    </source>
</evidence>
<dbReference type="KEGG" id="aqt:FN924_03040"/>
<evidence type="ECO:0000313" key="8">
    <source>
        <dbReference type="Proteomes" id="UP000315215"/>
    </source>
</evidence>
<evidence type="ECO:0000313" key="7">
    <source>
        <dbReference type="EMBL" id="QDP39262.1"/>
    </source>
</evidence>
<dbReference type="RefSeq" id="WP_143892012.1">
    <property type="nucleotide sequence ID" value="NZ_CP041666.1"/>
</dbReference>
<dbReference type="InterPro" id="IPR001584">
    <property type="entry name" value="Integrase_cat-core"/>
</dbReference>
<dbReference type="SUPFAM" id="SSF53098">
    <property type="entry name" value="Ribonuclease H-like"/>
    <property type="match status" value="1"/>
</dbReference>
<dbReference type="InterPro" id="IPR009057">
    <property type="entry name" value="Homeodomain-like_sf"/>
</dbReference>
<dbReference type="Proteomes" id="UP000315215">
    <property type="component" value="Chromosome"/>
</dbReference>
<comment type="similarity">
    <text evidence="1">Belongs to the transposase IS21/IS408/IS1162 family.</text>
</comment>
<dbReference type="GO" id="GO:0015074">
    <property type="term" value="P:DNA integration"/>
    <property type="evidence" value="ECO:0007669"/>
    <property type="project" value="InterPro"/>
</dbReference>
<dbReference type="SUPFAM" id="SSF46689">
    <property type="entry name" value="Homeodomain-like"/>
    <property type="match status" value="1"/>
</dbReference>
<dbReference type="Gene3D" id="1.10.10.60">
    <property type="entry name" value="Homeodomain-like"/>
    <property type="match status" value="1"/>
</dbReference>
<keyword evidence="3" id="KW-0238">DNA-binding</keyword>
<feature type="domain" description="Integrase catalytic" evidence="6">
    <location>
        <begin position="124"/>
        <end position="300"/>
    </location>
</feature>
<dbReference type="Gene3D" id="3.30.420.10">
    <property type="entry name" value="Ribonuclease H-like superfamily/Ribonuclease H"/>
    <property type="match status" value="1"/>
</dbReference>
<reference evidence="7 8" key="1">
    <citation type="submission" date="2019-07" db="EMBL/GenBank/DDBJ databases">
        <authorList>
            <person name="Li J."/>
        </authorList>
    </citation>
    <scope>NUCLEOTIDE SEQUENCE [LARGE SCALE GENOMIC DNA]</scope>
    <source>
        <strain evidence="7 8">TKL69</strain>
    </source>
</reference>
<dbReference type="GO" id="GO:0000150">
    <property type="term" value="F:DNA strand exchange activity"/>
    <property type="evidence" value="ECO:0007669"/>
    <property type="project" value="InterPro"/>
</dbReference>
<dbReference type="EMBL" id="CP041666">
    <property type="protein sequence ID" value="QDP39262.1"/>
    <property type="molecule type" value="Genomic_DNA"/>
</dbReference>
<evidence type="ECO:0000256" key="4">
    <source>
        <dbReference type="ARBA" id="ARBA00023172"/>
    </source>
</evidence>
<dbReference type="GO" id="GO:0003677">
    <property type="term" value="F:DNA binding"/>
    <property type="evidence" value="ECO:0007669"/>
    <property type="project" value="UniProtKB-KW"/>
</dbReference>
<dbReference type="InterPro" id="IPR017894">
    <property type="entry name" value="HTH_IS21_transposase_type"/>
</dbReference>
<sequence length="527" mass="61630">MDKWKVYIQIQQLLEQGFSKATIAKKLGIARGTLYNYLEKSPEEMAIWVASTQNRSKKLDVHKDLILSWLRDHGDISAAQVYDWISERYPNFDVGESTVRSYVRELRKEYKIPKEMVERQYEAVPDPPMGQQVQVDFGETIQKNSHGKNIKMYFVAFLLSHSRYKYMEWLDRPFTTKDLTEAHDRSFQYFGGIPYEIVYDQDSLIVVSENSGDLILTAEFESYRKVKGFQLHVCRKADPESKGKIENVVGFIKKNFSKYRVYSNIDSWNEQALSWLKRTGNGKIHNITKKRPIEVFDIEKQHLRPIFEQFSATNTEKQKLNCKTSITRVVRKDNTVLYKSNRYSVPLGTFSPYGTEVDLIINKSNLTIINNETGEILGKHNISFERGKLIQDRVHTRDRSRGIDSFIEAVSNKFPESQKALSYLNELRKSYPRYIRDQLQLVSKQCDQHENHIIQEALNACLQMNLYSASEFKDMIEHVERQRLKHVHPLNDNDQVVQPIRSEQTYILQAKPSQRNINDYVSILEGK</sequence>
<dbReference type="GO" id="GO:0032196">
    <property type="term" value="P:transposition"/>
    <property type="evidence" value="ECO:0007669"/>
    <property type="project" value="UniProtKB-KW"/>
</dbReference>
<protein>
    <submittedName>
        <fullName evidence="7">IS21 family transposase</fullName>
    </submittedName>
</protein>
<dbReference type="Pfam" id="PF02796">
    <property type="entry name" value="HTH_7"/>
    <property type="match status" value="1"/>
</dbReference>
<dbReference type="OrthoDB" id="92877at2"/>
<keyword evidence="2" id="KW-0815">Transposition</keyword>
<dbReference type="InterPro" id="IPR036397">
    <property type="entry name" value="RNaseH_sf"/>
</dbReference>
<evidence type="ECO:0000256" key="2">
    <source>
        <dbReference type="ARBA" id="ARBA00022578"/>
    </source>
</evidence>
<proteinExistence type="inferred from homology"/>
<dbReference type="InterPro" id="IPR006120">
    <property type="entry name" value="Resolvase_HTH_dom"/>
</dbReference>
<dbReference type="NCBIfam" id="NF033546">
    <property type="entry name" value="transpos_IS21"/>
    <property type="match status" value="1"/>
</dbReference>
<dbReference type="PANTHER" id="PTHR35004:SF6">
    <property type="entry name" value="TRANSPOSASE"/>
    <property type="match status" value="1"/>
</dbReference>
<gene>
    <name evidence="7" type="ORF">FN924_03040</name>
</gene>
<accession>A0A516KCY3</accession>
<feature type="domain" description="HTH IS21-type" evidence="5">
    <location>
        <begin position="5"/>
        <end position="70"/>
    </location>
</feature>
<keyword evidence="8" id="KW-1185">Reference proteome</keyword>
<dbReference type="AlphaFoldDB" id="A0A516KCY3"/>
<dbReference type="PANTHER" id="PTHR35004">
    <property type="entry name" value="TRANSPOSASE RV3428C-RELATED"/>
    <property type="match status" value="1"/>
</dbReference>
<dbReference type="PROSITE" id="PS50531">
    <property type="entry name" value="HTH_IS21"/>
    <property type="match status" value="1"/>
</dbReference>
<dbReference type="InterPro" id="IPR012337">
    <property type="entry name" value="RNaseH-like_sf"/>
</dbReference>
<evidence type="ECO:0000256" key="1">
    <source>
        <dbReference type="ARBA" id="ARBA00009277"/>
    </source>
</evidence>
<name>A0A516KCY3_9BACI</name>